<proteinExistence type="predicted"/>
<accession>A0A2R6P0R1</accession>
<dbReference type="AlphaFoldDB" id="A0A2R6P0R1"/>
<keyword evidence="2" id="KW-1185">Reference proteome</keyword>
<reference evidence="1 2" key="1">
    <citation type="submission" date="2018-02" db="EMBL/GenBank/DDBJ databases">
        <title>Genome sequence of the basidiomycete white-rot fungus Phlebia centrifuga.</title>
        <authorList>
            <person name="Granchi Z."/>
            <person name="Peng M."/>
            <person name="de Vries R.P."/>
            <person name="Hilden K."/>
            <person name="Makela M.R."/>
            <person name="Grigoriev I."/>
            <person name="Riley R."/>
        </authorList>
    </citation>
    <scope>NUCLEOTIDE SEQUENCE [LARGE SCALE GENOMIC DNA]</scope>
    <source>
        <strain evidence="1 2">FBCC195</strain>
    </source>
</reference>
<evidence type="ECO:0000313" key="2">
    <source>
        <dbReference type="Proteomes" id="UP000186601"/>
    </source>
</evidence>
<comment type="caution">
    <text evidence="1">The sequence shown here is derived from an EMBL/GenBank/DDBJ whole genome shotgun (WGS) entry which is preliminary data.</text>
</comment>
<sequence>MDNTSYQKQETYVRPSTRTHALEELTFVTNNAAEGFYSRGVDGDLGTGVRSTKVDLSKDFVVAEIQNASFQ</sequence>
<name>A0A2R6P0R1_9APHY</name>
<dbReference type="Proteomes" id="UP000186601">
    <property type="component" value="Unassembled WGS sequence"/>
</dbReference>
<organism evidence="1 2">
    <name type="scientific">Hermanssonia centrifuga</name>
    <dbReference type="NCBI Taxonomy" id="98765"/>
    <lineage>
        <taxon>Eukaryota</taxon>
        <taxon>Fungi</taxon>
        <taxon>Dikarya</taxon>
        <taxon>Basidiomycota</taxon>
        <taxon>Agaricomycotina</taxon>
        <taxon>Agaricomycetes</taxon>
        <taxon>Polyporales</taxon>
        <taxon>Meruliaceae</taxon>
        <taxon>Hermanssonia</taxon>
    </lineage>
</organism>
<dbReference type="EMBL" id="MLYV02000578">
    <property type="protein sequence ID" value="PSR82693.1"/>
    <property type="molecule type" value="Genomic_DNA"/>
</dbReference>
<protein>
    <submittedName>
        <fullName evidence="1">Uncharacterized protein</fullName>
    </submittedName>
</protein>
<gene>
    <name evidence="1" type="ORF">PHLCEN_2v5980</name>
</gene>
<evidence type="ECO:0000313" key="1">
    <source>
        <dbReference type="EMBL" id="PSR82693.1"/>
    </source>
</evidence>